<dbReference type="SUPFAM" id="SSF51126">
    <property type="entry name" value="Pectin lyase-like"/>
    <property type="match status" value="1"/>
</dbReference>
<organism evidence="3 4">
    <name type="scientific">Taibaiella soli</name>
    <dbReference type="NCBI Taxonomy" id="1649169"/>
    <lineage>
        <taxon>Bacteria</taxon>
        <taxon>Pseudomonadati</taxon>
        <taxon>Bacteroidota</taxon>
        <taxon>Chitinophagia</taxon>
        <taxon>Chitinophagales</taxon>
        <taxon>Chitinophagaceae</taxon>
        <taxon>Taibaiella</taxon>
    </lineage>
</organism>
<dbReference type="InterPro" id="IPR013425">
    <property type="entry name" value="Autotrns_rpt"/>
</dbReference>
<evidence type="ECO:0000313" key="3">
    <source>
        <dbReference type="EMBL" id="PZF71490.1"/>
    </source>
</evidence>
<feature type="chain" id="PRO_5015880961" description="G8 domain-containing protein" evidence="2">
    <location>
        <begin position="32"/>
        <end position="689"/>
    </location>
</feature>
<name>A0A2W2AGZ8_9BACT</name>
<dbReference type="OrthoDB" id="1652165at2"/>
<evidence type="ECO:0000256" key="2">
    <source>
        <dbReference type="SAM" id="SignalP"/>
    </source>
</evidence>
<protein>
    <recommendedName>
        <fullName evidence="5">G8 domain-containing protein</fullName>
    </recommendedName>
</protein>
<dbReference type="EMBL" id="QKTW01000024">
    <property type="protein sequence ID" value="PZF71490.1"/>
    <property type="molecule type" value="Genomic_DNA"/>
</dbReference>
<sequence length="689" mass="70149">MLDIRWQRRIFFAMRKYLLAILILVCRKTHAQTPVQQFWLQNQSPVATDTLTWDVGPWNRQIDNGSATLQLTAPLWTQNGGKTNTKFISCKNVVFGGNPGVGAAGMVTLGAAVSNVRSISFYPAASGDFTITGQSIQTSCADSLPVFVSAGLSPAIISVLNGTNSLNKNGSGSLVLMGANTYSGATQINNGVLQIGNGGNTLASINTASAVNVAAGASLFWDVVNGSRTFPNPITGAGALSVNVAGNMSFNGGGDGTLSNVNNASNSYAGGTTLLGGFISANTAVLGTGAITMKGGGLCFGTTGTWSSNAIFVQNGSSGYLRAFTNQTGTVAVPVSGTGTLNFTDNGAIILTASNPFNGNIVMGSGNLSVNGTGVLGSGNFLGSISNLNGKVFTWNATTPQIFNGALIGTGDVVFNTGTVTTLSGGSNITAGTYYLNAGATNGMVIQNVTAGTYLFNNFTFLQNNINNAQIILNVSGGNLTVSGLMEMGTATTTGGGANGDTLNITGGSITATTFWCYKWSRNYINITNGSLIANTLHVGWVDTGPFALFTINSGGVFRFDALQIDAIRNNSINLNGGTLIPCPIPANTFGSVTVQANGGTIDNNSASIDIAQVITGSGVLTFKGSGVTTLSATNLYTGGSVINAGTARANSLAAFGTGTITVNAGATLDKNGFLLTNIVVNNGGTVIP</sequence>
<evidence type="ECO:0008006" key="5">
    <source>
        <dbReference type="Google" id="ProtNLM"/>
    </source>
</evidence>
<gene>
    <name evidence="3" type="ORF">DN068_18155</name>
</gene>
<proteinExistence type="predicted"/>
<dbReference type="NCBIfam" id="TIGR02601">
    <property type="entry name" value="autotrns_rpt"/>
    <property type="match status" value="2"/>
</dbReference>
<keyword evidence="1 2" id="KW-0732">Signal</keyword>
<accession>A0A2W2AGZ8</accession>
<comment type="caution">
    <text evidence="3">The sequence shown here is derived from an EMBL/GenBank/DDBJ whole genome shotgun (WGS) entry which is preliminary data.</text>
</comment>
<evidence type="ECO:0000313" key="4">
    <source>
        <dbReference type="Proteomes" id="UP000248745"/>
    </source>
</evidence>
<evidence type="ECO:0000256" key="1">
    <source>
        <dbReference type="ARBA" id="ARBA00022729"/>
    </source>
</evidence>
<dbReference type="Pfam" id="PF12951">
    <property type="entry name" value="PATR"/>
    <property type="match status" value="2"/>
</dbReference>
<dbReference type="Proteomes" id="UP000248745">
    <property type="component" value="Unassembled WGS sequence"/>
</dbReference>
<dbReference type="AlphaFoldDB" id="A0A2W2AGZ8"/>
<dbReference type="InterPro" id="IPR011050">
    <property type="entry name" value="Pectin_lyase_fold/virulence"/>
</dbReference>
<reference evidence="3 4" key="1">
    <citation type="submission" date="2018-06" db="EMBL/GenBank/DDBJ databases">
        <title>Mucibacter soli gen. nov., sp. nov., a new member of the family Chitinophagaceae producing mucin.</title>
        <authorList>
            <person name="Kim M.-K."/>
            <person name="Park S."/>
            <person name="Kim T.-S."/>
            <person name="Joung Y."/>
            <person name="Han J.-H."/>
            <person name="Kim S.B."/>
        </authorList>
    </citation>
    <scope>NUCLEOTIDE SEQUENCE [LARGE SCALE GENOMIC DNA]</scope>
    <source>
        <strain evidence="3 4">R1-15</strain>
    </source>
</reference>
<feature type="signal peptide" evidence="2">
    <location>
        <begin position="1"/>
        <end position="31"/>
    </location>
</feature>
<keyword evidence="4" id="KW-1185">Reference proteome</keyword>